<name>A0A553P5Y5_TIGCA</name>
<gene>
    <name evidence="2" type="ORF">TCAL_02195</name>
</gene>
<accession>A0A553P5Y5</accession>
<reference evidence="2 3" key="1">
    <citation type="journal article" date="2018" name="Nat. Ecol. Evol.">
        <title>Genomic signatures of mitonuclear coevolution across populations of Tigriopus californicus.</title>
        <authorList>
            <person name="Barreto F.S."/>
            <person name="Watson E.T."/>
            <person name="Lima T.G."/>
            <person name="Willett C.S."/>
            <person name="Edmands S."/>
            <person name="Li W."/>
            <person name="Burton R.S."/>
        </authorList>
    </citation>
    <scope>NUCLEOTIDE SEQUENCE [LARGE SCALE GENOMIC DNA]</scope>
    <source>
        <strain evidence="2 3">San Diego</strain>
    </source>
</reference>
<dbReference type="AlphaFoldDB" id="A0A553P5Y5"/>
<dbReference type="OMA" id="IEMMEAC"/>
<dbReference type="Proteomes" id="UP000318571">
    <property type="component" value="Chromosome 3"/>
</dbReference>
<dbReference type="STRING" id="6832.A0A553P5Y5"/>
<evidence type="ECO:0000259" key="1">
    <source>
        <dbReference type="Pfam" id="PF04230"/>
    </source>
</evidence>
<dbReference type="Pfam" id="PF04230">
    <property type="entry name" value="PS_pyruv_trans"/>
    <property type="match status" value="1"/>
</dbReference>
<sequence>MRLKHDEKGRLLFTRCSGDGSYLNYLQLPLLLMRSFIIKGHTGGSREISMFHFKCTSKFRKSLVKIPDPKLLLHKPQAMPQCEFLTLNLTHYPKIADLRSGYLSKNQDVIDEAQRVHANVLGDLLERFSYAILFDLADYENKGDPAIAMGELQFLKRLGIQLLYYCKTSACSDKNVENAFLKFKDVSSAEMVVLLQGGGNMFSYESLDKIRESVITRFQDHTIVIFPQSIWLRYADYKLDYYRQMYNSHPDLTLLVRDQESYAIGEQMLPSAKVILCPDMAFQIGLVAFFAPASFDILWLKREDSETTGYVIPRPPPYLSLHVEDWTNWITPKTDTMEHIFHLTLNGLLFLQRGKVVITDRLHGHILSTLLGIPHVILDNNYGKVFNYHNSWTKGLETVRTARTAEQALAKAEELLSSYGGACQKNSMTFCDYNENLSQICK</sequence>
<evidence type="ECO:0000313" key="2">
    <source>
        <dbReference type="EMBL" id="TRY73091.1"/>
    </source>
</evidence>
<organism evidence="2 3">
    <name type="scientific">Tigriopus californicus</name>
    <name type="common">Marine copepod</name>
    <dbReference type="NCBI Taxonomy" id="6832"/>
    <lineage>
        <taxon>Eukaryota</taxon>
        <taxon>Metazoa</taxon>
        <taxon>Ecdysozoa</taxon>
        <taxon>Arthropoda</taxon>
        <taxon>Crustacea</taxon>
        <taxon>Multicrustacea</taxon>
        <taxon>Hexanauplia</taxon>
        <taxon>Copepoda</taxon>
        <taxon>Harpacticoida</taxon>
        <taxon>Harpacticidae</taxon>
        <taxon>Tigriopus</taxon>
    </lineage>
</organism>
<evidence type="ECO:0000313" key="3">
    <source>
        <dbReference type="Proteomes" id="UP000318571"/>
    </source>
</evidence>
<keyword evidence="3" id="KW-1185">Reference proteome</keyword>
<proteinExistence type="predicted"/>
<feature type="domain" description="Polysaccharide pyruvyl transferase" evidence="1">
    <location>
        <begin position="141"/>
        <end position="381"/>
    </location>
</feature>
<dbReference type="InterPro" id="IPR007345">
    <property type="entry name" value="Polysacch_pyruvyl_Trfase"/>
</dbReference>
<dbReference type="EMBL" id="VCGU01000007">
    <property type="protein sequence ID" value="TRY73091.1"/>
    <property type="molecule type" value="Genomic_DNA"/>
</dbReference>
<comment type="caution">
    <text evidence="2">The sequence shown here is derived from an EMBL/GenBank/DDBJ whole genome shotgun (WGS) entry which is preliminary data.</text>
</comment>
<protein>
    <recommendedName>
        <fullName evidence="1">Polysaccharide pyruvyl transferase domain-containing protein</fullName>
    </recommendedName>
</protein>